<accession>A0A6F8ZJG3</accession>
<sequence length="163" mass="18125">MATEPITRPDTPTDIPVEEEPRPLKRVAIICRAGTYDTMVTVLGWAHALCFDAEEGTEVNVLFTAWAAELLKKGHLDQAVFPQDCAPRKEQFLQKVHEQRFTTPYDALKAAHATGRFHIYACAMAARLFDVTRDNLIPEAEIIGPVTFVREKANGADVVLTFG</sequence>
<dbReference type="Proteomes" id="UP000503399">
    <property type="component" value="Chromosome"/>
</dbReference>
<protein>
    <submittedName>
        <fullName evidence="1">Putative DsrE/DsrF-like family protein</fullName>
    </submittedName>
</protein>
<reference evidence="1 2" key="1">
    <citation type="submission" date="2020-02" db="EMBL/GenBank/DDBJ databases">
        <authorList>
            <person name="Hogendoorn C."/>
        </authorList>
    </citation>
    <scope>NUCLEOTIDE SEQUENCE [LARGE SCALE GENOMIC DNA]</scope>
    <source>
        <strain evidence="1">R501</strain>
    </source>
</reference>
<evidence type="ECO:0000313" key="1">
    <source>
        <dbReference type="EMBL" id="CAB1129875.1"/>
    </source>
</evidence>
<dbReference type="PANTHER" id="PTHR34655:SF2">
    <property type="entry name" value="PEROXIREDOXIN FAMILY PROTEIN"/>
    <property type="match status" value="1"/>
</dbReference>
<name>A0A6F8ZJG3_9FIRM</name>
<dbReference type="KEGG" id="hfv:R50_2378"/>
<proteinExistence type="predicted"/>
<dbReference type="EMBL" id="LR778114">
    <property type="protein sequence ID" value="CAB1129875.1"/>
    <property type="molecule type" value="Genomic_DNA"/>
</dbReference>
<keyword evidence="2" id="KW-1185">Reference proteome</keyword>
<organism evidence="1 2">
    <name type="scientific">Candidatus Hydrogenisulfobacillus filiaventi</name>
    <dbReference type="NCBI Taxonomy" id="2707344"/>
    <lineage>
        <taxon>Bacteria</taxon>
        <taxon>Bacillati</taxon>
        <taxon>Bacillota</taxon>
        <taxon>Clostridia</taxon>
        <taxon>Eubacteriales</taxon>
        <taxon>Clostridiales Family XVII. Incertae Sedis</taxon>
        <taxon>Candidatus Hydrogenisulfobacillus</taxon>
    </lineage>
</organism>
<dbReference type="InterPro" id="IPR003787">
    <property type="entry name" value="Sulphur_relay_DsrE/F-like"/>
</dbReference>
<dbReference type="Pfam" id="PF02635">
    <property type="entry name" value="DsrE"/>
    <property type="match status" value="1"/>
</dbReference>
<dbReference type="PANTHER" id="PTHR34655">
    <property type="entry name" value="CONSERVED WITHIN P. AEROPHILUM"/>
    <property type="match status" value="1"/>
</dbReference>
<dbReference type="AlphaFoldDB" id="A0A6F8ZJG3"/>
<dbReference type="Gene3D" id="3.40.1260.10">
    <property type="entry name" value="DsrEFH-like"/>
    <property type="match status" value="1"/>
</dbReference>
<dbReference type="InterPro" id="IPR027396">
    <property type="entry name" value="DsrEFH-like"/>
</dbReference>
<evidence type="ECO:0000313" key="2">
    <source>
        <dbReference type="Proteomes" id="UP000503399"/>
    </source>
</evidence>
<gene>
    <name evidence="1" type="ORF">R50_2378</name>
</gene>
<dbReference type="SUPFAM" id="SSF75169">
    <property type="entry name" value="DsrEFH-like"/>
    <property type="match status" value="1"/>
</dbReference>